<evidence type="ECO:0000256" key="3">
    <source>
        <dbReference type="ARBA" id="ARBA00023163"/>
    </source>
</evidence>
<dbReference type="AlphaFoldDB" id="A0A533I8A6"/>
<dbReference type="PROSITE" id="PS01081">
    <property type="entry name" value="HTH_TETR_1"/>
    <property type="match status" value="1"/>
</dbReference>
<dbReference type="InterPro" id="IPR023772">
    <property type="entry name" value="DNA-bd_HTH_TetR-type_CS"/>
</dbReference>
<dbReference type="GO" id="GO:0000976">
    <property type="term" value="F:transcription cis-regulatory region binding"/>
    <property type="evidence" value="ECO:0007669"/>
    <property type="project" value="TreeGrafter"/>
</dbReference>
<feature type="DNA-binding region" description="H-T-H motif" evidence="4">
    <location>
        <begin position="34"/>
        <end position="53"/>
    </location>
</feature>
<evidence type="ECO:0000313" key="7">
    <source>
        <dbReference type="Proteomes" id="UP000315344"/>
    </source>
</evidence>
<evidence type="ECO:0000256" key="1">
    <source>
        <dbReference type="ARBA" id="ARBA00023015"/>
    </source>
</evidence>
<evidence type="ECO:0000313" key="6">
    <source>
        <dbReference type="EMBL" id="TKW67323.1"/>
    </source>
</evidence>
<keyword evidence="3" id="KW-0804">Transcription</keyword>
<dbReference type="PROSITE" id="PS50977">
    <property type="entry name" value="HTH_TETR_2"/>
    <property type="match status" value="1"/>
</dbReference>
<dbReference type="Pfam" id="PF00440">
    <property type="entry name" value="TetR_N"/>
    <property type="match status" value="1"/>
</dbReference>
<dbReference type="PANTHER" id="PTHR30055:SF146">
    <property type="entry name" value="HTH-TYPE TRANSCRIPTIONAL DUAL REGULATOR CECR"/>
    <property type="match status" value="1"/>
</dbReference>
<feature type="domain" description="HTH tetR-type" evidence="5">
    <location>
        <begin position="11"/>
        <end position="71"/>
    </location>
</feature>
<accession>A0A533I8A6</accession>
<dbReference type="GO" id="GO:0003700">
    <property type="term" value="F:DNA-binding transcription factor activity"/>
    <property type="evidence" value="ECO:0007669"/>
    <property type="project" value="TreeGrafter"/>
</dbReference>
<dbReference type="Proteomes" id="UP000315344">
    <property type="component" value="Unassembled WGS sequence"/>
</dbReference>
<evidence type="ECO:0000256" key="4">
    <source>
        <dbReference type="PROSITE-ProRule" id="PRU00335"/>
    </source>
</evidence>
<dbReference type="SUPFAM" id="SSF48498">
    <property type="entry name" value="Tetracyclin repressor-like, C-terminal domain"/>
    <property type="match status" value="1"/>
</dbReference>
<organism evidence="6 7">
    <name type="scientific">Paracoccus denitrificans</name>
    <dbReference type="NCBI Taxonomy" id="266"/>
    <lineage>
        <taxon>Bacteria</taxon>
        <taxon>Pseudomonadati</taxon>
        <taxon>Pseudomonadota</taxon>
        <taxon>Alphaproteobacteria</taxon>
        <taxon>Rhodobacterales</taxon>
        <taxon>Paracoccaceae</taxon>
        <taxon>Paracoccus</taxon>
    </lineage>
</organism>
<reference evidence="6 7" key="1">
    <citation type="journal article" date="2017" name="Nat. Commun.">
        <title>In situ click chemistry generation of cyclooxygenase-2 inhibitors.</title>
        <authorList>
            <person name="Bhardwaj A."/>
            <person name="Kaur J."/>
            <person name="Wuest M."/>
            <person name="Wuest F."/>
        </authorList>
    </citation>
    <scope>NUCLEOTIDE SEQUENCE [LARGE SCALE GENOMIC DNA]</scope>
    <source>
        <strain evidence="6">S2_012_000_R3_94</strain>
    </source>
</reference>
<dbReference type="InterPro" id="IPR050109">
    <property type="entry name" value="HTH-type_TetR-like_transc_reg"/>
</dbReference>
<dbReference type="PRINTS" id="PR00455">
    <property type="entry name" value="HTHTETR"/>
</dbReference>
<keyword evidence="2 4" id="KW-0238">DNA-binding</keyword>
<name>A0A533I8A6_PARDE</name>
<dbReference type="EMBL" id="VAFL01000004">
    <property type="protein sequence ID" value="TKW67323.1"/>
    <property type="molecule type" value="Genomic_DNA"/>
</dbReference>
<protein>
    <submittedName>
        <fullName evidence="6">TetR family transcriptional regulator</fullName>
    </submittedName>
</protein>
<dbReference type="InterPro" id="IPR009057">
    <property type="entry name" value="Homeodomain-like_sf"/>
</dbReference>
<dbReference type="Gene3D" id="1.10.357.10">
    <property type="entry name" value="Tetracycline Repressor, domain 2"/>
    <property type="match status" value="1"/>
</dbReference>
<proteinExistence type="predicted"/>
<evidence type="ECO:0000259" key="5">
    <source>
        <dbReference type="PROSITE" id="PS50977"/>
    </source>
</evidence>
<dbReference type="PANTHER" id="PTHR30055">
    <property type="entry name" value="HTH-TYPE TRANSCRIPTIONAL REGULATOR RUTR"/>
    <property type="match status" value="1"/>
</dbReference>
<dbReference type="InterPro" id="IPR039536">
    <property type="entry name" value="TetR_C_Proteobacteria"/>
</dbReference>
<dbReference type="SUPFAM" id="SSF46689">
    <property type="entry name" value="Homeodomain-like"/>
    <property type="match status" value="1"/>
</dbReference>
<gene>
    <name evidence="6" type="ORF">DI616_06640</name>
</gene>
<evidence type="ECO:0000256" key="2">
    <source>
        <dbReference type="ARBA" id="ARBA00023125"/>
    </source>
</evidence>
<dbReference type="InterPro" id="IPR036271">
    <property type="entry name" value="Tet_transcr_reg_TetR-rel_C_sf"/>
</dbReference>
<dbReference type="InterPro" id="IPR001647">
    <property type="entry name" value="HTH_TetR"/>
</dbReference>
<keyword evidence="1" id="KW-0805">Transcription regulation</keyword>
<dbReference type="Pfam" id="PF14246">
    <property type="entry name" value="TetR_C_7"/>
    <property type="match status" value="1"/>
</dbReference>
<comment type="caution">
    <text evidence="6">The sequence shown here is derived from an EMBL/GenBank/DDBJ whole genome shotgun (WGS) entry which is preliminary data.</text>
</comment>
<sequence length="213" mass="24039">MVHEDRFITRGRKFDQVLEGARRVFMRDGYSGASVDDIAREAAVSKATLYNYFPDKRLMFDAVFRDELERQRVDGVSLVTMDLPIDQVLRFTGHLIANHAVSEFGARTLRLAIAEAERFPALAAEYYAIGPAALQSALETQMVRWQEKGMLRPDIADLNLAADSFVNLSAVRLRERVLLKGRNSVDDGMIRTTVDHAVEMFLSHYGTDAARRS</sequence>
<dbReference type="FunFam" id="1.10.10.60:FF:000141">
    <property type="entry name" value="TetR family transcriptional regulator"/>
    <property type="match status" value="1"/>
</dbReference>